<gene>
    <name evidence="2" type="ORF">ACA1_068500</name>
</gene>
<dbReference type="VEuPathDB" id="AmoebaDB:ACA1_068500"/>
<protein>
    <submittedName>
        <fullName evidence="2">Eukaryotic family protein</fullName>
    </submittedName>
</protein>
<dbReference type="KEGG" id="acan:ACA1_068500"/>
<evidence type="ECO:0000313" key="3">
    <source>
        <dbReference type="Proteomes" id="UP000011083"/>
    </source>
</evidence>
<dbReference type="AlphaFoldDB" id="L8HFQ5"/>
<proteinExistence type="predicted"/>
<accession>L8HFQ5</accession>
<dbReference type="Gene3D" id="3.50.50.60">
    <property type="entry name" value="FAD/NAD(P)-binding domain"/>
    <property type="match status" value="1"/>
</dbReference>
<evidence type="ECO:0000313" key="2">
    <source>
        <dbReference type="EMBL" id="ELR23266.1"/>
    </source>
</evidence>
<keyword evidence="3" id="KW-1185">Reference proteome</keyword>
<sequence length="466" mass="50995">MQGATALDEEEWVALLLADQPPPRPVEGVRASLRSSTSTSLSSSDHLADYEPVPSLSEPDVVFVGAGPVGLWTAVQVKLLDPRLEVVAVEKYAAYQRSHVLRVDSASFKGAVDHPRLAKLIESLPLPVVRTNDLEDRLTELAVSLGIVIDVPHHVIDIERDVRQRYPSARVIVGSDGSHSVVRQVVCDGKLNSHAALQHIVDVKYEVEGQAQKLNFVTQAYPTMKIMDHVVEEHVGRPNGQGRTPVTLRLLVTEETHARVKGASFKNPYYIPTHRDLLGEKLVESITIWLNAKAILVGEQRVPGSEKISALKLSTYCSAEVNCKKDGVSYFLVGDAAFGVPFFRALNNGLLCGSHLAHTIVEVVNRGSAADAPGLFSRLVLRTCDFTPQGYANFVKQLARREITMANGKKAGLALAQLANKINGSVPWQVNKWSHHDVQRFKKTDPGFVLPPPDADDEAEHVEPDA</sequence>
<dbReference type="OrthoDB" id="2096480at2759"/>
<organism evidence="2 3">
    <name type="scientific">Acanthamoeba castellanii (strain ATCC 30010 / Neff)</name>
    <dbReference type="NCBI Taxonomy" id="1257118"/>
    <lineage>
        <taxon>Eukaryota</taxon>
        <taxon>Amoebozoa</taxon>
        <taxon>Discosea</taxon>
        <taxon>Longamoebia</taxon>
        <taxon>Centramoebida</taxon>
        <taxon>Acanthamoebidae</taxon>
        <taxon>Acanthamoeba</taxon>
    </lineage>
</organism>
<dbReference type="InterPro" id="IPR036188">
    <property type="entry name" value="FAD/NAD-bd_sf"/>
</dbReference>
<name>L8HFQ5_ACACF</name>
<dbReference type="SUPFAM" id="SSF51905">
    <property type="entry name" value="FAD/NAD(P)-binding domain"/>
    <property type="match status" value="1"/>
</dbReference>
<dbReference type="OMA" id="TEETHAR"/>
<dbReference type="EMBL" id="KB007857">
    <property type="protein sequence ID" value="ELR23266.1"/>
    <property type="molecule type" value="Genomic_DNA"/>
</dbReference>
<dbReference type="GeneID" id="14924239"/>
<dbReference type="RefSeq" id="XP_004352794.1">
    <property type="nucleotide sequence ID" value="XM_004352742.1"/>
</dbReference>
<evidence type="ECO:0000256" key="1">
    <source>
        <dbReference type="SAM" id="MobiDB-lite"/>
    </source>
</evidence>
<feature type="compositionally biased region" description="Low complexity" evidence="1">
    <location>
        <begin position="32"/>
        <end position="44"/>
    </location>
</feature>
<feature type="region of interest" description="Disordered" evidence="1">
    <location>
        <begin position="19"/>
        <end position="48"/>
    </location>
</feature>
<feature type="region of interest" description="Disordered" evidence="1">
    <location>
        <begin position="444"/>
        <end position="466"/>
    </location>
</feature>
<reference evidence="2 3" key="1">
    <citation type="journal article" date="2013" name="Genome Biol.">
        <title>Genome of Acanthamoeba castellanii highlights extensive lateral gene transfer and early evolution of tyrosine kinase signaling.</title>
        <authorList>
            <person name="Clarke M."/>
            <person name="Lohan A.J."/>
            <person name="Liu B."/>
            <person name="Lagkouvardos I."/>
            <person name="Roy S."/>
            <person name="Zafar N."/>
            <person name="Bertelli C."/>
            <person name="Schilde C."/>
            <person name="Kianianmomeni A."/>
            <person name="Burglin T.R."/>
            <person name="Frech C."/>
            <person name="Turcotte B."/>
            <person name="Kopec K.O."/>
            <person name="Synnott J.M."/>
            <person name="Choo C."/>
            <person name="Paponov I."/>
            <person name="Finkler A."/>
            <person name="Soon Heng Tan C."/>
            <person name="Hutchins A.P."/>
            <person name="Weinmeier T."/>
            <person name="Rattei T."/>
            <person name="Chu J.S."/>
            <person name="Gimenez G."/>
            <person name="Irimia M."/>
            <person name="Rigden D.J."/>
            <person name="Fitzpatrick D.A."/>
            <person name="Lorenzo-Morales J."/>
            <person name="Bateman A."/>
            <person name="Chiu C.H."/>
            <person name="Tang P."/>
            <person name="Hegemann P."/>
            <person name="Fromm H."/>
            <person name="Raoult D."/>
            <person name="Greub G."/>
            <person name="Miranda-Saavedra D."/>
            <person name="Chen N."/>
            <person name="Nash P."/>
            <person name="Ginger M.L."/>
            <person name="Horn M."/>
            <person name="Schaap P."/>
            <person name="Caler L."/>
            <person name="Loftus B."/>
        </authorList>
    </citation>
    <scope>NUCLEOTIDE SEQUENCE [LARGE SCALE GENOMIC DNA]</scope>
    <source>
        <strain evidence="2 3">Neff</strain>
    </source>
</reference>
<dbReference type="Proteomes" id="UP000011083">
    <property type="component" value="Unassembled WGS sequence"/>
</dbReference>